<evidence type="ECO:0000313" key="2">
    <source>
        <dbReference type="Proteomes" id="UP000190460"/>
    </source>
</evidence>
<evidence type="ECO:0000313" key="1">
    <source>
        <dbReference type="EMBL" id="SKA79665.1"/>
    </source>
</evidence>
<dbReference type="RefSeq" id="WP_078922509.1">
    <property type="nucleotide sequence ID" value="NZ_FUYB01000008.1"/>
</dbReference>
<accession>A0A1T4WS43</accession>
<proteinExistence type="predicted"/>
<gene>
    <name evidence="1" type="ORF">SAMN02745130_02047</name>
</gene>
<sequence>MSDLVFYYRHSGLCPAFKVLSQTLEQQNLHRLTSEFDEFQVDIYALADSPTSRRVALDFDCTITADPSFFMHLIAAYRAAAWEPLVCSLRCNDADGITEIRETLKDDSIPIYTTDGQLKRAYLYEQGIDIGLWIDDYFPGIAHPGTWILQINGIDY</sequence>
<dbReference type="STRING" id="92487.SAMN02745130_02047"/>
<organism evidence="1 2">
    <name type="scientific">Thiothrix eikelboomii</name>
    <dbReference type="NCBI Taxonomy" id="92487"/>
    <lineage>
        <taxon>Bacteria</taxon>
        <taxon>Pseudomonadati</taxon>
        <taxon>Pseudomonadota</taxon>
        <taxon>Gammaproteobacteria</taxon>
        <taxon>Thiotrichales</taxon>
        <taxon>Thiotrichaceae</taxon>
        <taxon>Thiothrix</taxon>
    </lineage>
</organism>
<dbReference type="EMBL" id="FUYB01000008">
    <property type="protein sequence ID" value="SKA79665.1"/>
    <property type="molecule type" value="Genomic_DNA"/>
</dbReference>
<protein>
    <submittedName>
        <fullName evidence="1">Uncharacterized protein</fullName>
    </submittedName>
</protein>
<dbReference type="OrthoDB" id="5623347at2"/>
<keyword evidence="2" id="KW-1185">Reference proteome</keyword>
<dbReference type="Proteomes" id="UP000190460">
    <property type="component" value="Unassembled WGS sequence"/>
</dbReference>
<name>A0A1T4WS43_9GAMM</name>
<dbReference type="AlphaFoldDB" id="A0A1T4WS43"/>
<reference evidence="1 2" key="1">
    <citation type="submission" date="2017-02" db="EMBL/GenBank/DDBJ databases">
        <authorList>
            <person name="Peterson S.W."/>
        </authorList>
    </citation>
    <scope>NUCLEOTIDE SEQUENCE [LARGE SCALE GENOMIC DNA]</scope>
    <source>
        <strain evidence="1 2">ATCC 49788</strain>
    </source>
</reference>